<keyword evidence="3 4" id="KW-0648">Protein biosynthesis</keyword>
<evidence type="ECO:0000256" key="3">
    <source>
        <dbReference type="ARBA" id="ARBA00022917"/>
    </source>
</evidence>
<dbReference type="InterPro" id="IPR018940">
    <property type="entry name" value="EF-1_beta_acid_region_euk"/>
</dbReference>
<dbReference type="SMART" id="SM00888">
    <property type="entry name" value="EF1_GNE"/>
    <property type="match status" value="1"/>
</dbReference>
<evidence type="ECO:0000256" key="1">
    <source>
        <dbReference type="ARBA" id="ARBA00007411"/>
    </source>
</evidence>
<dbReference type="GO" id="GO:0003746">
    <property type="term" value="F:translation elongation factor activity"/>
    <property type="evidence" value="ECO:0007669"/>
    <property type="project" value="UniProtKB-KW"/>
</dbReference>
<dbReference type="GO" id="GO:0005853">
    <property type="term" value="C:eukaryotic translation elongation factor 1 complex"/>
    <property type="evidence" value="ECO:0007669"/>
    <property type="project" value="InterPro"/>
</dbReference>
<reference evidence="8 9" key="1">
    <citation type="submission" date="2024-04" db="EMBL/GenBank/DDBJ databases">
        <authorList>
            <person name="Rising A."/>
            <person name="Reimegard J."/>
            <person name="Sonavane S."/>
            <person name="Akerstrom W."/>
            <person name="Nylinder S."/>
            <person name="Hedman E."/>
            <person name="Kallberg Y."/>
        </authorList>
    </citation>
    <scope>NUCLEOTIDE SEQUENCE [LARGE SCALE GENOMIC DNA]</scope>
</reference>
<evidence type="ECO:0000313" key="9">
    <source>
        <dbReference type="Proteomes" id="UP001497382"/>
    </source>
</evidence>
<dbReference type="GO" id="GO:0005085">
    <property type="term" value="F:guanyl-nucleotide exchange factor activity"/>
    <property type="evidence" value="ECO:0007669"/>
    <property type="project" value="TreeGrafter"/>
</dbReference>
<dbReference type="Pfam" id="PF10587">
    <property type="entry name" value="EF-1_beta_acid"/>
    <property type="match status" value="1"/>
</dbReference>
<sequence length="283" mass="31876">MSLNGIPPIAALQAETVWIDATRYQDAERQYYEMLTQGRLRNQAVRKNSKSSVENQQAQEKATPASSLASEIAHARQKIQNILKSGEYESDNLNVIKKIESLEAENKRMQQKISELSSKLALLETKVDEYGQVRQKQNSGSKSNQHTKPSVNGPAEEDDDIDLFGSEEETEEELRVKEERVKAYENKKSKKPALVAKSSVVLDVKPWSDETDMKELEVAVRKIQMDGLTWGASKLVPLAYGIRKLQIIATVVDDKVSVDWLQESIEEIEDLVQSVDIAAFNKL</sequence>
<accession>A0AAV2BYP9</accession>
<dbReference type="InterPro" id="IPR014717">
    <property type="entry name" value="Transl_elong_EF1B/ribsomal_bS6"/>
</dbReference>
<dbReference type="InterPro" id="IPR049720">
    <property type="entry name" value="EF1B_bsu/dsu"/>
</dbReference>
<evidence type="ECO:0000313" key="8">
    <source>
        <dbReference type="EMBL" id="CAL1300499.1"/>
    </source>
</evidence>
<feature type="domain" description="Translation elongation factor EF1B beta/delta subunit guanine nucleotide exchange" evidence="7">
    <location>
        <begin position="197"/>
        <end position="283"/>
    </location>
</feature>
<keyword evidence="9" id="KW-1185">Reference proteome</keyword>
<organism evidence="8 9">
    <name type="scientific">Larinioides sclopetarius</name>
    <dbReference type="NCBI Taxonomy" id="280406"/>
    <lineage>
        <taxon>Eukaryota</taxon>
        <taxon>Metazoa</taxon>
        <taxon>Ecdysozoa</taxon>
        <taxon>Arthropoda</taxon>
        <taxon>Chelicerata</taxon>
        <taxon>Arachnida</taxon>
        <taxon>Araneae</taxon>
        <taxon>Araneomorphae</taxon>
        <taxon>Entelegynae</taxon>
        <taxon>Araneoidea</taxon>
        <taxon>Araneidae</taxon>
        <taxon>Larinioides</taxon>
    </lineage>
</organism>
<evidence type="ECO:0000256" key="2">
    <source>
        <dbReference type="ARBA" id="ARBA00022768"/>
    </source>
</evidence>
<name>A0AAV2BYP9_9ARAC</name>
<evidence type="ECO:0000256" key="6">
    <source>
        <dbReference type="SAM" id="MobiDB-lite"/>
    </source>
</evidence>
<dbReference type="Proteomes" id="UP001497382">
    <property type="component" value="Unassembled WGS sequence"/>
</dbReference>
<dbReference type="Pfam" id="PF00736">
    <property type="entry name" value="EF1_GNE"/>
    <property type="match status" value="1"/>
</dbReference>
<evidence type="ECO:0000256" key="4">
    <source>
        <dbReference type="RuleBase" id="RU003791"/>
    </source>
</evidence>
<dbReference type="CDD" id="cd00292">
    <property type="entry name" value="EF1B"/>
    <property type="match status" value="1"/>
</dbReference>
<dbReference type="EMBL" id="CAXIEN010000561">
    <property type="protein sequence ID" value="CAL1300499.1"/>
    <property type="molecule type" value="Genomic_DNA"/>
</dbReference>
<dbReference type="AlphaFoldDB" id="A0AAV2BYP9"/>
<feature type="region of interest" description="Disordered" evidence="6">
    <location>
        <begin position="132"/>
        <end position="160"/>
    </location>
</feature>
<dbReference type="PANTHER" id="PTHR11595:SF26">
    <property type="entry name" value="ELONGATION FACTOR 1-DELTA"/>
    <property type="match status" value="1"/>
</dbReference>
<keyword evidence="5" id="KW-0175">Coiled coil</keyword>
<evidence type="ECO:0000259" key="7">
    <source>
        <dbReference type="SMART" id="SM00888"/>
    </source>
</evidence>
<protein>
    <recommendedName>
        <fullName evidence="7">Translation elongation factor EF1B beta/delta subunit guanine nucleotide exchange domain-containing protein</fullName>
    </recommendedName>
</protein>
<dbReference type="InterPro" id="IPR001326">
    <property type="entry name" value="Transl_elong_EF1B_B/D_CS"/>
</dbReference>
<keyword evidence="2 4" id="KW-0251">Elongation factor</keyword>
<dbReference type="GO" id="GO:0005829">
    <property type="term" value="C:cytosol"/>
    <property type="evidence" value="ECO:0007669"/>
    <property type="project" value="TreeGrafter"/>
</dbReference>
<feature type="region of interest" description="Disordered" evidence="6">
    <location>
        <begin position="43"/>
        <end position="69"/>
    </location>
</feature>
<dbReference type="PANTHER" id="PTHR11595">
    <property type="entry name" value="EF-HAND AND COILED-COIL DOMAIN-CONTAINING FAMILY MEMBER"/>
    <property type="match status" value="1"/>
</dbReference>
<evidence type="ECO:0000256" key="5">
    <source>
        <dbReference type="SAM" id="Coils"/>
    </source>
</evidence>
<proteinExistence type="inferred from homology"/>
<comment type="similarity">
    <text evidence="1 4">Belongs to the EF-1-beta/EF-1-delta family.</text>
</comment>
<gene>
    <name evidence="8" type="ORF">LARSCL_LOCUS21980</name>
</gene>
<dbReference type="PROSITE" id="PS00824">
    <property type="entry name" value="EF1BD_1"/>
    <property type="match status" value="1"/>
</dbReference>
<dbReference type="Gene3D" id="3.30.70.60">
    <property type="match status" value="1"/>
</dbReference>
<dbReference type="PROSITE" id="PS00825">
    <property type="entry name" value="EF1BD_2"/>
    <property type="match status" value="1"/>
</dbReference>
<feature type="coiled-coil region" evidence="5">
    <location>
        <begin position="92"/>
        <end position="126"/>
    </location>
</feature>
<comment type="caution">
    <text evidence="8">The sequence shown here is derived from an EMBL/GenBank/DDBJ whole genome shotgun (WGS) entry which is preliminary data.</text>
</comment>
<dbReference type="InterPro" id="IPR036219">
    <property type="entry name" value="eEF-1beta-like_sf"/>
</dbReference>
<feature type="compositionally biased region" description="Polar residues" evidence="6">
    <location>
        <begin position="134"/>
        <end position="150"/>
    </location>
</feature>
<dbReference type="SUPFAM" id="SSF54984">
    <property type="entry name" value="eEF-1beta-like"/>
    <property type="match status" value="1"/>
</dbReference>
<dbReference type="FunFam" id="3.30.70.60:FF:000001">
    <property type="entry name" value="Elongation factor 1-beta 1 like"/>
    <property type="match status" value="1"/>
</dbReference>
<feature type="compositionally biased region" description="Polar residues" evidence="6">
    <location>
        <begin position="50"/>
        <end position="69"/>
    </location>
</feature>
<dbReference type="InterPro" id="IPR014038">
    <property type="entry name" value="EF1B_bsu/dsu_GNE"/>
</dbReference>